<proteinExistence type="predicted"/>
<dbReference type="AlphaFoldDB" id="A0A090ACD1"/>
<protein>
    <submittedName>
        <fullName evidence="1">Uncharacterized protein</fullName>
    </submittedName>
</protein>
<dbReference type="EMBL" id="AP014633">
    <property type="protein sequence ID" value="BAP54339.1"/>
    <property type="molecule type" value="Genomic_DNA"/>
</dbReference>
<dbReference type="HOGENOM" id="CLU_747911_0_0_6"/>
<organism evidence="1 2">
    <name type="scientific">Thioploca ingrica</name>
    <dbReference type="NCBI Taxonomy" id="40754"/>
    <lineage>
        <taxon>Bacteria</taxon>
        <taxon>Pseudomonadati</taxon>
        <taxon>Pseudomonadota</taxon>
        <taxon>Gammaproteobacteria</taxon>
        <taxon>Thiotrichales</taxon>
        <taxon>Thiotrichaceae</taxon>
        <taxon>Thioploca</taxon>
    </lineage>
</organism>
<reference evidence="1" key="1">
    <citation type="journal article" date="2014" name="ISME J.">
        <title>Ecophysiology of Thioploca ingrica as revealed by the complete genome sequence supplemented with proteomic evidence.</title>
        <authorList>
            <person name="Kojima H."/>
            <person name="Ogura Y."/>
            <person name="Yamamoto N."/>
            <person name="Togashi T."/>
            <person name="Mori H."/>
            <person name="Watanabe T."/>
            <person name="Nemoto F."/>
            <person name="Kurokawa K."/>
            <person name="Hayashi T."/>
            <person name="Fukui M."/>
        </authorList>
    </citation>
    <scope>NUCLEOTIDE SEQUENCE [LARGE SCALE GENOMIC DNA]</scope>
</reference>
<evidence type="ECO:0000313" key="2">
    <source>
        <dbReference type="Proteomes" id="UP000031623"/>
    </source>
</evidence>
<keyword evidence="2" id="KW-1185">Reference proteome</keyword>
<dbReference type="Proteomes" id="UP000031623">
    <property type="component" value="Chromosome"/>
</dbReference>
<accession>A0A090ACD1</accession>
<dbReference type="KEGG" id="tig:THII_0042"/>
<evidence type="ECO:0000313" key="1">
    <source>
        <dbReference type="EMBL" id="BAP54339.1"/>
    </source>
</evidence>
<name>A0A090ACD1_9GAMM</name>
<sequence>MGGPDGGKWHTCETDKNDADASFNRFIRGKVIDLCKNQARLAGCIPAIPICGDTGECKVDDNQEFGDDEKLVYIIGVDEPNNQDCDDSAEKEFIYDYLFPLSLTCSCTCQPRTSPLLHVEKCNEPKSGFIEPNKSSGSIQVENLMDGGCQSLIISQPTLSTGDSNAISLPSGNSLKSISLAPPYDSSNIQISEAGAIINLAPLFGRGKTMNINFELNSPAEANTVIAASCQCPLDVKVASFNAALEADKKEVALTWEILEGNNAYLNIWGAQLEANEFKNVTQLNSKPIPIDETAPLMNFSLETNQLQPGVTYFALESVDYNGECVTYCDDIDAVVLGPVTVDLESVKNLCNQEMKRQIAVFGNTGSCVK</sequence>
<gene>
    <name evidence="1" type="ORF">THII_0042</name>
</gene>